<evidence type="ECO:0000313" key="1">
    <source>
        <dbReference type="EMBL" id="CAI5797265.1"/>
    </source>
</evidence>
<proteinExistence type="predicted"/>
<gene>
    <name evidence="1" type="ORF">PODLI_1B022696</name>
</gene>
<keyword evidence="2" id="KW-1185">Reference proteome</keyword>
<evidence type="ECO:0008006" key="3">
    <source>
        <dbReference type="Google" id="ProtNLM"/>
    </source>
</evidence>
<dbReference type="AlphaFoldDB" id="A0AA35LJ56"/>
<dbReference type="InterPro" id="IPR036691">
    <property type="entry name" value="Endo/exonu/phosph_ase_sf"/>
</dbReference>
<name>A0AA35LJ56_9SAUR</name>
<feature type="non-terminal residue" evidence="1">
    <location>
        <position position="88"/>
    </location>
</feature>
<dbReference type="EMBL" id="OX395143">
    <property type="protein sequence ID" value="CAI5797265.1"/>
    <property type="molecule type" value="Genomic_DNA"/>
</dbReference>
<dbReference type="SUPFAM" id="SSF56219">
    <property type="entry name" value="DNase I-like"/>
    <property type="match status" value="1"/>
</dbReference>
<accession>A0AA35LJ56</accession>
<dbReference type="Proteomes" id="UP001178461">
    <property type="component" value="Chromosome 16"/>
</dbReference>
<dbReference type="Gene3D" id="3.60.10.10">
    <property type="entry name" value="Endonuclease/exonuclease/phosphatase"/>
    <property type="match status" value="1"/>
</dbReference>
<protein>
    <recommendedName>
        <fullName evidence="3">Endonuclease/exonuclease/phosphatase domain-containing protein</fullName>
    </recommendedName>
</protein>
<reference evidence="1" key="1">
    <citation type="submission" date="2022-12" db="EMBL/GenBank/DDBJ databases">
        <authorList>
            <person name="Alioto T."/>
            <person name="Alioto T."/>
            <person name="Gomez Garrido J."/>
        </authorList>
    </citation>
    <scope>NUCLEOTIDE SEQUENCE</scope>
</reference>
<organism evidence="1 2">
    <name type="scientific">Podarcis lilfordi</name>
    <name type="common">Lilford's wall lizard</name>
    <dbReference type="NCBI Taxonomy" id="74358"/>
    <lineage>
        <taxon>Eukaryota</taxon>
        <taxon>Metazoa</taxon>
        <taxon>Chordata</taxon>
        <taxon>Craniata</taxon>
        <taxon>Vertebrata</taxon>
        <taxon>Euteleostomi</taxon>
        <taxon>Lepidosauria</taxon>
        <taxon>Squamata</taxon>
        <taxon>Bifurcata</taxon>
        <taxon>Unidentata</taxon>
        <taxon>Episquamata</taxon>
        <taxon>Laterata</taxon>
        <taxon>Lacertibaenia</taxon>
        <taxon>Lacertidae</taxon>
        <taxon>Podarcis</taxon>
    </lineage>
</organism>
<evidence type="ECO:0000313" key="2">
    <source>
        <dbReference type="Proteomes" id="UP001178461"/>
    </source>
</evidence>
<sequence length="88" mass="9912">MAIRLNLVFLNGTFPRYTGEFTHLGPASNSVIDYLLISANLAVNVLSFQVENQHFSDHLPIVTTLSLFRYQKDYKHSVPLETSSATKI</sequence>